<dbReference type="EMBL" id="QICD01000017">
    <property type="protein sequence ID" value="RNL42564.1"/>
    <property type="molecule type" value="Genomic_DNA"/>
</dbReference>
<sequence>MTALQNATRTFAGELHEEAPFVVLLFVTDAALRPKRQPGKGPPPFLWRYGNRPDAGERLVLHFFQT</sequence>
<comment type="caution">
    <text evidence="1">The sequence shown here is derived from an EMBL/GenBank/DDBJ whole genome shotgun (WGS) entry which is preliminary data.</text>
</comment>
<gene>
    <name evidence="1" type="ORF">DMP08_08675</name>
</gene>
<evidence type="ECO:0000313" key="1">
    <source>
        <dbReference type="EMBL" id="RNL42564.1"/>
    </source>
</evidence>
<protein>
    <submittedName>
        <fullName evidence="1">Uncharacterized protein</fullName>
    </submittedName>
</protein>
<keyword evidence="2" id="KW-1185">Reference proteome</keyword>
<dbReference type="AlphaFoldDB" id="A0A3N0B6V8"/>
<dbReference type="Proteomes" id="UP000278632">
    <property type="component" value="Unassembled WGS sequence"/>
</dbReference>
<proteinExistence type="predicted"/>
<name>A0A3N0B6V8_9ACTN</name>
<evidence type="ECO:0000313" key="2">
    <source>
        <dbReference type="Proteomes" id="UP000278632"/>
    </source>
</evidence>
<organism evidence="1 2">
    <name type="scientific">Paraeggerthella hongkongensis</name>
    <dbReference type="NCBI Taxonomy" id="230658"/>
    <lineage>
        <taxon>Bacteria</taxon>
        <taxon>Bacillati</taxon>
        <taxon>Actinomycetota</taxon>
        <taxon>Coriobacteriia</taxon>
        <taxon>Eggerthellales</taxon>
        <taxon>Eggerthellaceae</taxon>
        <taxon>Paraeggerthella</taxon>
    </lineage>
</organism>
<accession>A0A3N0B6V8</accession>
<reference evidence="2" key="1">
    <citation type="submission" date="2018-05" db="EMBL/GenBank/DDBJ databases">
        <title>Genome Sequencing of selected type strains of the family Eggerthellaceae.</title>
        <authorList>
            <person name="Danylec N."/>
            <person name="Stoll D.A."/>
            <person name="Doetsch A."/>
            <person name="Huch M."/>
        </authorList>
    </citation>
    <scope>NUCLEOTIDE SEQUENCE [LARGE SCALE GENOMIC DNA]</scope>
    <source>
        <strain evidence="2">DSM 16106</strain>
    </source>
</reference>